<reference evidence="3 4" key="1">
    <citation type="submission" date="2019-08" db="EMBL/GenBank/DDBJ databases">
        <authorList>
            <person name="Seo Y.L."/>
        </authorList>
    </citation>
    <scope>NUCLEOTIDE SEQUENCE [LARGE SCALE GENOMIC DNA]</scope>
    <source>
        <strain evidence="3 4">MaA-C15</strain>
    </source>
</reference>
<keyword evidence="2" id="KW-1133">Transmembrane helix</keyword>
<dbReference type="AlphaFoldDB" id="A0A5D4GRL5"/>
<name>A0A5D4GRL5_9HYPH</name>
<comment type="caution">
    <text evidence="3">The sequence shown here is derived from an EMBL/GenBank/DDBJ whole genome shotgun (WGS) entry which is preliminary data.</text>
</comment>
<keyword evidence="2" id="KW-0472">Membrane</keyword>
<evidence type="ECO:0000313" key="4">
    <source>
        <dbReference type="Proteomes" id="UP000323258"/>
    </source>
</evidence>
<sequence>MSLPKFIVGSLLAIAIVLVWSLADGAGIGTILLRLVVSVVLVQVGYAIFILALVAMRPGNTPRKKEAKETVSGPTISHGKQRPSSH</sequence>
<reference evidence="3 4" key="2">
    <citation type="submission" date="2019-09" db="EMBL/GenBank/DDBJ databases">
        <title>Mesorhizobium sp. MaA-C15 isolated from Microcystis aeruginosa.</title>
        <authorList>
            <person name="Jeong S.E."/>
            <person name="Jin H.M."/>
            <person name="Jeon C.O."/>
        </authorList>
    </citation>
    <scope>NUCLEOTIDE SEQUENCE [LARGE SCALE GENOMIC DNA]</scope>
    <source>
        <strain evidence="3 4">MaA-C15</strain>
    </source>
</reference>
<protein>
    <submittedName>
        <fullName evidence="3">Exopolysaccharide production repressor exox</fullName>
    </submittedName>
</protein>
<dbReference type="OrthoDB" id="9802759at2"/>
<dbReference type="RefSeq" id="WP_148916119.1">
    <property type="nucleotide sequence ID" value="NZ_VSZS01000066.1"/>
</dbReference>
<evidence type="ECO:0000256" key="2">
    <source>
        <dbReference type="SAM" id="Phobius"/>
    </source>
</evidence>
<feature type="transmembrane region" description="Helical" evidence="2">
    <location>
        <begin position="35"/>
        <end position="55"/>
    </location>
</feature>
<proteinExistence type="predicted"/>
<gene>
    <name evidence="3" type="ORF">FY036_17885</name>
</gene>
<feature type="region of interest" description="Disordered" evidence="1">
    <location>
        <begin position="61"/>
        <end position="86"/>
    </location>
</feature>
<accession>A0A5D4GRL5</accession>
<evidence type="ECO:0000313" key="3">
    <source>
        <dbReference type="EMBL" id="TYR30583.1"/>
    </source>
</evidence>
<keyword evidence="2" id="KW-0812">Transmembrane</keyword>
<organism evidence="3 4">
    <name type="scientific">Neoaquamicrobium microcysteis</name>
    <dbReference type="NCBI Taxonomy" id="2682781"/>
    <lineage>
        <taxon>Bacteria</taxon>
        <taxon>Pseudomonadati</taxon>
        <taxon>Pseudomonadota</taxon>
        <taxon>Alphaproteobacteria</taxon>
        <taxon>Hyphomicrobiales</taxon>
        <taxon>Phyllobacteriaceae</taxon>
        <taxon>Neoaquamicrobium</taxon>
    </lineage>
</organism>
<keyword evidence="4" id="KW-1185">Reference proteome</keyword>
<dbReference type="EMBL" id="VSZS01000066">
    <property type="protein sequence ID" value="TYR30583.1"/>
    <property type="molecule type" value="Genomic_DNA"/>
</dbReference>
<evidence type="ECO:0000256" key="1">
    <source>
        <dbReference type="SAM" id="MobiDB-lite"/>
    </source>
</evidence>
<dbReference type="Proteomes" id="UP000323258">
    <property type="component" value="Unassembled WGS sequence"/>
</dbReference>